<accession>A0A143Y7F4</accession>
<evidence type="ECO:0000313" key="1">
    <source>
        <dbReference type="EMBL" id="CZQ81720.1"/>
    </source>
</evidence>
<organism evidence="1 2">
    <name type="scientific">Trichococcus palustris</name>
    <dbReference type="NCBI Taxonomy" id="140314"/>
    <lineage>
        <taxon>Bacteria</taxon>
        <taxon>Bacillati</taxon>
        <taxon>Bacillota</taxon>
        <taxon>Bacilli</taxon>
        <taxon>Lactobacillales</taxon>
        <taxon>Carnobacteriaceae</taxon>
        <taxon>Trichococcus</taxon>
    </lineage>
</organism>
<sequence length="75" mass="8324">MPDTELEQAIKLAVAHLNKRIKEEQANISNLQSMLATKLPAKKYSEYVTELARSEGAINELHELKVFLSALAGTN</sequence>
<name>A0A143Y7F4_9LACT</name>
<dbReference type="RefSeq" id="WP_087030192.1">
    <property type="nucleotide sequence ID" value="NZ_FJNE01000001.1"/>
</dbReference>
<evidence type="ECO:0000313" key="2">
    <source>
        <dbReference type="Proteomes" id="UP000242754"/>
    </source>
</evidence>
<proteinExistence type="predicted"/>
<dbReference type="EMBL" id="FJNE01000001">
    <property type="protein sequence ID" value="CZQ81720.1"/>
    <property type="molecule type" value="Genomic_DNA"/>
</dbReference>
<keyword evidence="2" id="KW-1185">Reference proteome</keyword>
<gene>
    <name evidence="1" type="ORF">Tpal_233</name>
</gene>
<dbReference type="Proteomes" id="UP000242754">
    <property type="component" value="Unassembled WGS sequence"/>
</dbReference>
<dbReference type="AlphaFoldDB" id="A0A143Y7F4"/>
<protein>
    <submittedName>
        <fullName evidence="1">Uncharacterized protein</fullName>
    </submittedName>
</protein>
<reference evidence="1 2" key="1">
    <citation type="submission" date="2016-02" db="EMBL/GenBank/DDBJ databases">
        <authorList>
            <person name="Wen L."/>
            <person name="He K."/>
            <person name="Yang H."/>
        </authorList>
    </citation>
    <scope>NUCLEOTIDE SEQUENCE [LARGE SCALE GENOMIC DNA]</scope>
    <source>
        <strain evidence="1">Trichococcus palustris</strain>
    </source>
</reference>